<protein>
    <submittedName>
        <fullName evidence="2">AAA family ATPase</fullName>
    </submittedName>
</protein>
<dbReference type="Proteomes" id="UP000428328">
    <property type="component" value="Chromosome"/>
</dbReference>
<evidence type="ECO:0000259" key="1">
    <source>
        <dbReference type="SMART" id="SM00382"/>
    </source>
</evidence>
<dbReference type="Pfam" id="PF13401">
    <property type="entry name" value="AAA_22"/>
    <property type="match status" value="1"/>
</dbReference>
<dbReference type="GO" id="GO:0016887">
    <property type="term" value="F:ATP hydrolysis activity"/>
    <property type="evidence" value="ECO:0007669"/>
    <property type="project" value="InterPro"/>
</dbReference>
<evidence type="ECO:0000313" key="2">
    <source>
        <dbReference type="EMBL" id="QGY39183.1"/>
    </source>
</evidence>
<reference evidence="2 3" key="1">
    <citation type="submission" date="2019-11" db="EMBL/GenBank/DDBJ databases">
        <authorList>
            <person name="Zheng R.K."/>
            <person name="Sun C.M."/>
        </authorList>
    </citation>
    <scope>NUCLEOTIDE SEQUENCE [LARGE SCALE GENOMIC DNA]</scope>
    <source>
        <strain evidence="2 3">SRB007</strain>
    </source>
</reference>
<dbReference type="CDD" id="cd00009">
    <property type="entry name" value="AAA"/>
    <property type="match status" value="1"/>
</dbReference>
<proteinExistence type="predicted"/>
<name>A0A6I6JF74_9BACT</name>
<dbReference type="AlphaFoldDB" id="A0A6I6JF74"/>
<dbReference type="SUPFAM" id="SSF52540">
    <property type="entry name" value="P-loop containing nucleoside triphosphate hydrolases"/>
    <property type="match status" value="1"/>
</dbReference>
<sequence>MYEDFFQFKTKPFDLLPNPDLLFMSNSHGKALSYLRYGIQERAGFILLSGEVGAGKTTLIRELIKRHLDNVTLAKLFNTKADSHQLLTMINDDFGLETEGRSKAALLRDLNEFLIDQYAAGKRAVLIIDEAQNLSAELLEEIRMLSNLETDGGKLLQIVLVGQPELRDTLNSPELLQLRQRIQIGCHLKPLGRDEVAEYIYYRMEAAGNRDAVNFTPDALDEIHGLSRGIPRLINILCDYLLIDAFANEKRDIFLEDVNEIAEDLDFERQYWQSERSEIEDAAGARARKARKLPKRASRVLKLMNDLEARVVRLESGTDMLPKSPEIPLVVLERMEALEKQVRVLQDSLESVKAMYWNNAAQKQMEAMSRVEGEKRQAAKRSWAYRLLFGGE</sequence>
<dbReference type="InterPro" id="IPR027417">
    <property type="entry name" value="P-loop_NTPase"/>
</dbReference>
<dbReference type="PANTHER" id="PTHR35894">
    <property type="entry name" value="GENERAL SECRETION PATHWAY PROTEIN A-RELATED"/>
    <property type="match status" value="1"/>
</dbReference>
<evidence type="ECO:0000313" key="3">
    <source>
        <dbReference type="Proteomes" id="UP000428328"/>
    </source>
</evidence>
<dbReference type="InterPro" id="IPR052026">
    <property type="entry name" value="ExeA_AAA_ATPase_DNA-bind"/>
</dbReference>
<feature type="domain" description="AAA+ ATPase" evidence="1">
    <location>
        <begin position="42"/>
        <end position="186"/>
    </location>
</feature>
<accession>A0A6I6JF74</accession>
<dbReference type="RefSeq" id="WP_158946408.1">
    <property type="nucleotide sequence ID" value="NZ_CP046400.1"/>
</dbReference>
<dbReference type="NCBIfam" id="TIGR03015">
    <property type="entry name" value="pepcterm_ATPase"/>
    <property type="match status" value="1"/>
</dbReference>
<dbReference type="SMART" id="SM00382">
    <property type="entry name" value="AAA"/>
    <property type="match status" value="1"/>
</dbReference>
<dbReference type="PANTHER" id="PTHR35894:SF1">
    <property type="entry name" value="PHOSPHORIBULOKINASE _ URIDINE KINASE FAMILY"/>
    <property type="match status" value="1"/>
</dbReference>
<dbReference type="InterPro" id="IPR017466">
    <property type="entry name" value="XrtA-assoc_ATPase-like"/>
</dbReference>
<dbReference type="Gene3D" id="3.40.50.300">
    <property type="entry name" value="P-loop containing nucleotide triphosphate hydrolases"/>
    <property type="match status" value="1"/>
</dbReference>
<dbReference type="InterPro" id="IPR003593">
    <property type="entry name" value="AAA+_ATPase"/>
</dbReference>
<organism evidence="2 3">
    <name type="scientific">Pseudodesulfovibrio cashew</name>
    <dbReference type="NCBI Taxonomy" id="2678688"/>
    <lineage>
        <taxon>Bacteria</taxon>
        <taxon>Pseudomonadati</taxon>
        <taxon>Thermodesulfobacteriota</taxon>
        <taxon>Desulfovibrionia</taxon>
        <taxon>Desulfovibrionales</taxon>
        <taxon>Desulfovibrionaceae</taxon>
    </lineage>
</organism>
<gene>
    <name evidence="2" type="ORF">GM415_03270</name>
</gene>
<dbReference type="KEGG" id="psel:GM415_03270"/>
<dbReference type="EMBL" id="CP046400">
    <property type="protein sequence ID" value="QGY39183.1"/>
    <property type="molecule type" value="Genomic_DNA"/>
</dbReference>
<keyword evidence="3" id="KW-1185">Reference proteome</keyword>
<dbReference type="InterPro" id="IPR049945">
    <property type="entry name" value="AAA_22"/>
</dbReference>